<reference evidence="2 3" key="2">
    <citation type="submission" date="2017-06" db="EMBL/GenBank/DDBJ databases">
        <authorList>
            <person name="Kim H.J."/>
            <person name="Triplett B.A."/>
        </authorList>
    </citation>
    <scope>NUCLEOTIDE SEQUENCE [LARGE SCALE GENOMIC DNA]</scope>
    <source>
        <strain evidence="2 3">BZC3</strain>
    </source>
</reference>
<evidence type="ECO:0000313" key="2">
    <source>
        <dbReference type="EMBL" id="ASD27454.1"/>
    </source>
</evidence>
<organism evidence="2 3">
    <name type="scientific">Brevundimonas diminuta</name>
    <name type="common">Pseudomonas diminuta</name>
    <dbReference type="NCBI Taxonomy" id="293"/>
    <lineage>
        <taxon>Bacteria</taxon>
        <taxon>Pseudomonadati</taxon>
        <taxon>Pseudomonadota</taxon>
        <taxon>Alphaproteobacteria</taxon>
        <taxon>Caulobacterales</taxon>
        <taxon>Caulobacteraceae</taxon>
        <taxon>Brevundimonas</taxon>
    </lineage>
</organism>
<feature type="compositionally biased region" description="Gly residues" evidence="1">
    <location>
        <begin position="112"/>
        <end position="123"/>
    </location>
</feature>
<dbReference type="EMBL" id="CP021995">
    <property type="protein sequence ID" value="ASD27454.1"/>
    <property type="molecule type" value="Genomic_DNA"/>
</dbReference>
<accession>A0A1Z3LZ22</accession>
<protein>
    <submittedName>
        <fullName evidence="2">Uncharacterized protein</fullName>
    </submittedName>
</protein>
<reference evidence="2 3" key="1">
    <citation type="submission" date="2017-06" db="EMBL/GenBank/DDBJ databases">
        <title>Biodegradation of gentamicin by bacterial consortia AMQD4 in synthetic medium and raw gentamicin sewage.</title>
        <authorList>
            <person name="Chang H."/>
            <person name="Feng Y."/>
            <person name="Li Z."/>
            <person name="Xue J."/>
            <person name="Cheng D."/>
        </authorList>
    </citation>
    <scope>NUCLEOTIDE SEQUENCE [LARGE SCALE GENOMIC DNA]</scope>
    <source>
        <strain evidence="2 3">BZC3</strain>
    </source>
</reference>
<feature type="region of interest" description="Disordered" evidence="1">
    <location>
        <begin position="112"/>
        <end position="135"/>
    </location>
</feature>
<dbReference type="AlphaFoldDB" id="A0A1Z3LZ22"/>
<name>A0A1Z3LZ22_BREDI</name>
<evidence type="ECO:0000256" key="1">
    <source>
        <dbReference type="SAM" id="MobiDB-lite"/>
    </source>
</evidence>
<sequence length="228" mass="22210">MPGMSQFRFQFGVTWAPRAASCGPVARGAEPAPCWPGAGRPRFWVGRGGPARASRSSPGVGRVRGGVAGAFFSGGLGVGRGDGVGAFFSGGVGVGRGAGGVGRGCGAGGVGSGSGGVGSGGVSTGAVSPSSSEGSSCGLSAGAAAISMSETIDTGTEFTNGFGSSFDDQDTKASATTPACRAMEPRMAGLGRRKVRQPSVGSSAAVSVIRFSLVKPEADRRAITRATA</sequence>
<evidence type="ECO:0000313" key="3">
    <source>
        <dbReference type="Proteomes" id="UP000197024"/>
    </source>
</evidence>
<gene>
    <name evidence="2" type="ORF">CD943_11480</name>
</gene>
<dbReference type="Proteomes" id="UP000197024">
    <property type="component" value="Chromosome"/>
</dbReference>
<feature type="compositionally biased region" description="Low complexity" evidence="1">
    <location>
        <begin position="124"/>
        <end position="135"/>
    </location>
</feature>
<proteinExistence type="predicted"/>